<reference evidence="3 4" key="1">
    <citation type="submission" date="2016-10" db="EMBL/GenBank/DDBJ databases">
        <authorList>
            <person name="de Groot N.N."/>
        </authorList>
    </citation>
    <scope>NUCLEOTIDE SEQUENCE [LARGE SCALE GENOMIC DNA]</scope>
    <source>
        <strain evidence="3 4">DSM 16957</strain>
    </source>
</reference>
<protein>
    <submittedName>
        <fullName evidence="3">Putative Flp pilus-assembly TadE/G-like</fullName>
    </submittedName>
</protein>
<feature type="domain" description="Putative Flp pilus-assembly TadG-like N-terminal" evidence="2">
    <location>
        <begin position="9"/>
        <end position="52"/>
    </location>
</feature>
<name>A0A1G6WTF7_9GAMM</name>
<accession>A0A1G6WTF7</accession>
<keyword evidence="4" id="KW-1185">Reference proteome</keyword>
<feature type="transmembrane region" description="Helical" evidence="1">
    <location>
        <begin position="12"/>
        <end position="30"/>
    </location>
</feature>
<keyword evidence="1" id="KW-1133">Transmembrane helix</keyword>
<evidence type="ECO:0000313" key="4">
    <source>
        <dbReference type="Proteomes" id="UP000199603"/>
    </source>
</evidence>
<proteinExistence type="predicted"/>
<keyword evidence="1" id="KW-0812">Transmembrane</keyword>
<dbReference type="STRING" id="265719.SAMN04488509_105159"/>
<dbReference type="InterPro" id="IPR028087">
    <property type="entry name" value="Tad_N"/>
</dbReference>
<gene>
    <name evidence="3" type="ORF">SAMN04488509_105159</name>
</gene>
<dbReference type="RefSeq" id="WP_176764135.1">
    <property type="nucleotide sequence ID" value="NZ_FNAG01000005.1"/>
</dbReference>
<keyword evidence="1" id="KW-0472">Membrane</keyword>
<dbReference type="Pfam" id="PF13400">
    <property type="entry name" value="Tad"/>
    <property type="match status" value="1"/>
</dbReference>
<sequence>MGLARLQRGHATMLTLILFAAVGLAGIGMYNTGRLTTEKVRLQTVADSASYSVSLVIARDMNFKAHTNRAMVANQVVVGQVVGLASWSKMLRNAGQNFSLVTDVLGAIPYVGPFIRALGRALREGARVFDEVVTAVARVLVPVQEGLIMAISEAQRAHHLLTAELARQAMTQVVTESDPDIGSVSTITQGAVWLQLLDPRSGVLFGEQERNEPQMRGSYTASANRQRRRMEEFRVVTESSRDQFTFERSHTWISTPSWLRPLGGRIRKYGGSELVPSRSPERREYVQWTAMDTVGIEYRTIGCGWTGLSWCSWRQTPTPFGYGAAHALAGSATGGRYNYFLDQNTRRNGRRLWGNGAWVLRVNASAAAGMYANNNLSRSPTNRGLQPFYDLRRDGRVPDDRFDLHIVLTKGEGDLPAWERVLVEGGAQVQPTFNTAEQGGLAGERMAAIAKSGVYFSRDHAPRTSRGTASRAQREYSNLYNPYWQARLLPSTRGERGLALLAVGIRL</sequence>
<dbReference type="AlphaFoldDB" id="A0A1G6WTF7"/>
<dbReference type="Proteomes" id="UP000199603">
    <property type="component" value="Unassembled WGS sequence"/>
</dbReference>
<evidence type="ECO:0000259" key="2">
    <source>
        <dbReference type="Pfam" id="PF13400"/>
    </source>
</evidence>
<evidence type="ECO:0000256" key="1">
    <source>
        <dbReference type="SAM" id="Phobius"/>
    </source>
</evidence>
<dbReference type="EMBL" id="FNAG01000005">
    <property type="protein sequence ID" value="SDD69162.1"/>
    <property type="molecule type" value="Genomic_DNA"/>
</dbReference>
<organism evidence="3 4">
    <name type="scientific">Aquimonas voraii</name>
    <dbReference type="NCBI Taxonomy" id="265719"/>
    <lineage>
        <taxon>Bacteria</taxon>
        <taxon>Pseudomonadati</taxon>
        <taxon>Pseudomonadota</taxon>
        <taxon>Gammaproteobacteria</taxon>
        <taxon>Lysobacterales</taxon>
        <taxon>Lysobacteraceae</taxon>
        <taxon>Aquimonas</taxon>
    </lineage>
</organism>
<evidence type="ECO:0000313" key="3">
    <source>
        <dbReference type="EMBL" id="SDD69162.1"/>
    </source>
</evidence>